<dbReference type="InParanoid" id="D3BQ07"/>
<evidence type="ECO:0000313" key="5">
    <source>
        <dbReference type="EMBL" id="EFA76558.1"/>
    </source>
</evidence>
<dbReference type="InterPro" id="IPR036397">
    <property type="entry name" value="RNaseH_sf"/>
</dbReference>
<keyword evidence="3" id="KW-0269">Exonuclease</keyword>
<dbReference type="AlphaFoldDB" id="D3BQ07"/>
<dbReference type="PANTHER" id="PTHR23044">
    <property type="entry name" value="3'-5' EXONUCLEASE ERI1-RELATED"/>
    <property type="match status" value="1"/>
</dbReference>
<feature type="domain" description="Exonuclease" evidence="4">
    <location>
        <begin position="9"/>
        <end position="155"/>
    </location>
</feature>
<dbReference type="STRING" id="670386.D3BQ07"/>
<dbReference type="Pfam" id="PF00929">
    <property type="entry name" value="RNase_T"/>
    <property type="match status" value="1"/>
</dbReference>
<dbReference type="InterPro" id="IPR013520">
    <property type="entry name" value="Ribonucl_H"/>
</dbReference>
<evidence type="ECO:0000259" key="4">
    <source>
        <dbReference type="Pfam" id="PF00929"/>
    </source>
</evidence>
<protein>
    <submittedName>
        <fullName evidence="5">Putative RNase III</fullName>
    </submittedName>
</protein>
<sequence length="164" mass="18984">MPSPFKYIVVLDFEATCENGTKIAKQEIIEFPSVIVEVETCKIVDTFREYVKPVHNPRLSAFCTELTGIQQAWVDEAQTFSVVMENHRQWLIKNQLLLPSGERSPVNTFTFLTCGDWDLNQMLPVQYKFLAGSDGKWPSYFCEWINIKKSFEQHYKVPARGPRS</sequence>
<dbReference type="GeneID" id="31365798"/>
<dbReference type="EMBL" id="ADBJ01000047">
    <property type="protein sequence ID" value="EFA76558.1"/>
    <property type="molecule type" value="Genomic_DNA"/>
</dbReference>
<proteinExistence type="predicted"/>
<name>D3BQ07_HETP5</name>
<dbReference type="RefSeq" id="XP_020428690.1">
    <property type="nucleotide sequence ID" value="XM_020581105.1"/>
</dbReference>
<evidence type="ECO:0000256" key="2">
    <source>
        <dbReference type="ARBA" id="ARBA00022801"/>
    </source>
</evidence>
<evidence type="ECO:0000256" key="1">
    <source>
        <dbReference type="ARBA" id="ARBA00022722"/>
    </source>
</evidence>
<dbReference type="InterPro" id="IPR051274">
    <property type="entry name" value="3-5_Exoribonuclease"/>
</dbReference>
<reference evidence="5 6" key="1">
    <citation type="journal article" date="2011" name="Genome Res.">
        <title>Phylogeny-wide analysis of social amoeba genomes highlights ancient origins for complex intercellular communication.</title>
        <authorList>
            <person name="Heidel A.J."/>
            <person name="Lawal H.M."/>
            <person name="Felder M."/>
            <person name="Schilde C."/>
            <person name="Helps N.R."/>
            <person name="Tunggal B."/>
            <person name="Rivero F."/>
            <person name="John U."/>
            <person name="Schleicher M."/>
            <person name="Eichinger L."/>
            <person name="Platzer M."/>
            <person name="Noegel A.A."/>
            <person name="Schaap P."/>
            <person name="Gloeckner G."/>
        </authorList>
    </citation>
    <scope>NUCLEOTIDE SEQUENCE [LARGE SCALE GENOMIC DNA]</scope>
    <source>
        <strain evidence="6">ATCC 26659 / Pp 5 / PN500</strain>
    </source>
</reference>
<dbReference type="GO" id="GO:0000175">
    <property type="term" value="F:3'-5'-RNA exonuclease activity"/>
    <property type="evidence" value="ECO:0007669"/>
    <property type="project" value="InterPro"/>
</dbReference>
<dbReference type="InterPro" id="IPR047201">
    <property type="entry name" value="ERI-1_3'hExo-like"/>
</dbReference>
<gene>
    <name evidence="5" type="primary">eriA</name>
    <name evidence="5" type="ORF">PPL_10327</name>
</gene>
<dbReference type="FunCoup" id="D3BQ07">
    <property type="interactions" value="320"/>
</dbReference>
<dbReference type="InterPro" id="IPR012337">
    <property type="entry name" value="RNaseH-like_sf"/>
</dbReference>
<dbReference type="Proteomes" id="UP000001396">
    <property type="component" value="Unassembled WGS sequence"/>
</dbReference>
<organism evidence="5 6">
    <name type="scientific">Heterostelium pallidum (strain ATCC 26659 / Pp 5 / PN500)</name>
    <name type="common">Cellular slime mold</name>
    <name type="synonym">Polysphondylium pallidum</name>
    <dbReference type="NCBI Taxonomy" id="670386"/>
    <lineage>
        <taxon>Eukaryota</taxon>
        <taxon>Amoebozoa</taxon>
        <taxon>Evosea</taxon>
        <taxon>Eumycetozoa</taxon>
        <taxon>Dictyostelia</taxon>
        <taxon>Acytosteliales</taxon>
        <taxon>Acytosteliaceae</taxon>
        <taxon>Heterostelium</taxon>
    </lineage>
</organism>
<accession>D3BQ07</accession>
<dbReference type="SUPFAM" id="SSF53098">
    <property type="entry name" value="Ribonuclease H-like"/>
    <property type="match status" value="1"/>
</dbReference>
<keyword evidence="2" id="KW-0378">Hydrolase</keyword>
<comment type="caution">
    <text evidence="5">The sequence shown here is derived from an EMBL/GenBank/DDBJ whole genome shotgun (WGS) entry which is preliminary data.</text>
</comment>
<dbReference type="Gene3D" id="3.30.420.10">
    <property type="entry name" value="Ribonuclease H-like superfamily/Ribonuclease H"/>
    <property type="match status" value="1"/>
</dbReference>
<dbReference type="GO" id="GO:0003676">
    <property type="term" value="F:nucleic acid binding"/>
    <property type="evidence" value="ECO:0007669"/>
    <property type="project" value="InterPro"/>
</dbReference>
<evidence type="ECO:0000256" key="3">
    <source>
        <dbReference type="ARBA" id="ARBA00022839"/>
    </source>
</evidence>
<dbReference type="PANTHER" id="PTHR23044:SF61">
    <property type="entry name" value="3'-5' EXORIBONUCLEASE 1-RELATED"/>
    <property type="match status" value="1"/>
</dbReference>
<dbReference type="CDD" id="cd06133">
    <property type="entry name" value="ERI-1_3'hExo_like"/>
    <property type="match status" value="1"/>
</dbReference>
<keyword evidence="6" id="KW-1185">Reference proteome</keyword>
<keyword evidence="1" id="KW-0540">Nuclease</keyword>
<evidence type="ECO:0000313" key="6">
    <source>
        <dbReference type="Proteomes" id="UP000001396"/>
    </source>
</evidence>